<dbReference type="Proteomes" id="UP000184327">
    <property type="component" value="Unassembled WGS sequence"/>
</dbReference>
<evidence type="ECO:0000259" key="11">
    <source>
        <dbReference type="PROSITE" id="PS51007"/>
    </source>
</evidence>
<evidence type="ECO:0000256" key="4">
    <source>
        <dbReference type="ARBA" id="ARBA00022729"/>
    </source>
</evidence>
<dbReference type="InterPro" id="IPR004852">
    <property type="entry name" value="Di-haem_cyt_c_peroxidsae"/>
</dbReference>
<dbReference type="PIRSF" id="PIRSF000294">
    <property type="entry name" value="Cytochrome-c_peroxidase"/>
    <property type="match status" value="1"/>
</dbReference>
<organism evidence="12 13">
    <name type="scientific">Lampropedia hyalina DSM 16112</name>
    <dbReference type="NCBI Taxonomy" id="1122156"/>
    <lineage>
        <taxon>Bacteria</taxon>
        <taxon>Pseudomonadati</taxon>
        <taxon>Pseudomonadota</taxon>
        <taxon>Betaproteobacteria</taxon>
        <taxon>Burkholderiales</taxon>
        <taxon>Comamonadaceae</taxon>
        <taxon>Lampropedia</taxon>
    </lineage>
</organism>
<dbReference type="GO" id="GO:0020037">
    <property type="term" value="F:heme binding"/>
    <property type="evidence" value="ECO:0007669"/>
    <property type="project" value="InterPro"/>
</dbReference>
<dbReference type="RefSeq" id="WP_200796666.1">
    <property type="nucleotide sequence ID" value="NZ_FQUZ01000001.1"/>
</dbReference>
<comment type="PTM">
    <text evidence="8">Binds 2 heme groups per subunit.</text>
</comment>
<proteinExistence type="predicted"/>
<keyword evidence="2 8" id="KW-0349">Heme</keyword>
<dbReference type="InterPro" id="IPR026259">
    <property type="entry name" value="MauG/Cytc_peroxidase"/>
</dbReference>
<dbReference type="GO" id="GO:0009055">
    <property type="term" value="F:electron transfer activity"/>
    <property type="evidence" value="ECO:0007669"/>
    <property type="project" value="InterPro"/>
</dbReference>
<dbReference type="SUPFAM" id="SSF46626">
    <property type="entry name" value="Cytochrome c"/>
    <property type="match status" value="2"/>
</dbReference>
<feature type="signal peptide" evidence="10">
    <location>
        <begin position="1"/>
        <end position="24"/>
    </location>
</feature>
<dbReference type="STRING" id="1122156.SAMN02745117_00112"/>
<keyword evidence="7 9" id="KW-0408">Iron</keyword>
<dbReference type="GO" id="GO:0042597">
    <property type="term" value="C:periplasmic space"/>
    <property type="evidence" value="ECO:0007669"/>
    <property type="project" value="UniProtKB-SubCell"/>
</dbReference>
<dbReference type="Pfam" id="PF03150">
    <property type="entry name" value="CCP_MauG"/>
    <property type="match status" value="1"/>
</dbReference>
<dbReference type="InterPro" id="IPR051395">
    <property type="entry name" value="Cytochrome_c_Peroxidase/MauG"/>
</dbReference>
<dbReference type="GO" id="GO:0046872">
    <property type="term" value="F:metal ion binding"/>
    <property type="evidence" value="ECO:0007669"/>
    <property type="project" value="UniProtKB-KW"/>
</dbReference>
<keyword evidence="6" id="KW-0560">Oxidoreductase</keyword>
<dbReference type="PANTHER" id="PTHR30600">
    <property type="entry name" value="CYTOCHROME C PEROXIDASE-RELATED"/>
    <property type="match status" value="1"/>
</dbReference>
<sequence>MPRRRRYFGGRPSLLLATALWLTACGGGGDTTVVDEAGSSGSGWTWQLPAFFPTPKVPEDNPMTEAKVELGRYLFYDTRLSGNGTQSCASCHHQDKAFTDGLARSIGSTGLVHPRNAQSLANVVYLPTLTWANPALVTLEKQMETPLFGDDPVEMGVNDHNKAEVLGRLQVDARYQRMFAQAYPHHAAPLNWENAIAAIASFQRSILSGNSLYDRYLRGEAELSPAQVRGMNLFFGEKAECFHCHSSFNFNDQIIHANSRLVDTPFHNTGLYNIDGKGTYPESLGAYEITFIAEHMGAFRAPSLRNVEVTAPYMHDGSITTLEEVVATYAAGGRNITEGPYAGDGRANPFKNDFIGQIDLNAQEQADIVAFLKSLTDHELLTNPAYANPFTTEGLADAQP</sequence>
<protein>
    <submittedName>
        <fullName evidence="12">Methanobactin biosynthesis cassette protein MbnH</fullName>
    </submittedName>
</protein>
<dbReference type="PROSITE" id="PS51257">
    <property type="entry name" value="PROKAR_LIPOPROTEIN"/>
    <property type="match status" value="1"/>
</dbReference>
<evidence type="ECO:0000313" key="13">
    <source>
        <dbReference type="Proteomes" id="UP000184327"/>
    </source>
</evidence>
<keyword evidence="5" id="KW-0574">Periplasm</keyword>
<feature type="binding site" description="covalent" evidence="8">
    <location>
        <position position="244"/>
    </location>
    <ligand>
        <name>heme c</name>
        <dbReference type="ChEBI" id="CHEBI:61717"/>
        <label>2</label>
    </ligand>
</feature>
<keyword evidence="4 10" id="KW-0732">Signal</keyword>
<feature type="binding site" description="axial binding residue" evidence="9">
    <location>
        <position position="245"/>
    </location>
    <ligand>
        <name>heme c</name>
        <dbReference type="ChEBI" id="CHEBI:61717"/>
        <label>2</label>
    </ligand>
    <ligandPart>
        <name>Fe</name>
        <dbReference type="ChEBI" id="CHEBI:18248"/>
    </ligandPart>
</feature>
<dbReference type="InterPro" id="IPR036909">
    <property type="entry name" value="Cyt_c-like_dom_sf"/>
</dbReference>
<accession>A0A1M4SGU5</accession>
<dbReference type="NCBIfam" id="TIGR04039">
    <property type="entry name" value="MXAN_0977_Heme2"/>
    <property type="match status" value="1"/>
</dbReference>
<evidence type="ECO:0000256" key="7">
    <source>
        <dbReference type="ARBA" id="ARBA00023004"/>
    </source>
</evidence>
<keyword evidence="13" id="KW-1185">Reference proteome</keyword>
<dbReference type="AlphaFoldDB" id="A0A1M4SGU5"/>
<evidence type="ECO:0000256" key="10">
    <source>
        <dbReference type="SAM" id="SignalP"/>
    </source>
</evidence>
<evidence type="ECO:0000256" key="2">
    <source>
        <dbReference type="ARBA" id="ARBA00022617"/>
    </source>
</evidence>
<dbReference type="InterPro" id="IPR023929">
    <property type="entry name" value="MbnH-like"/>
</dbReference>
<comment type="cofactor">
    <cofactor evidence="8">
        <name>heme</name>
        <dbReference type="ChEBI" id="CHEBI:30413"/>
    </cofactor>
    <text evidence="8">Binds 2 heme groups.</text>
</comment>
<dbReference type="InterPro" id="IPR009056">
    <property type="entry name" value="Cyt_c-like_dom"/>
</dbReference>
<feature type="domain" description="Cytochrome c" evidence="11">
    <location>
        <begin position="225"/>
        <end position="376"/>
    </location>
</feature>
<feature type="binding site" description="covalent" evidence="8">
    <location>
        <position position="241"/>
    </location>
    <ligand>
        <name>heme c</name>
        <dbReference type="ChEBI" id="CHEBI:61717"/>
        <label>2</label>
    </ligand>
</feature>
<evidence type="ECO:0000256" key="6">
    <source>
        <dbReference type="ARBA" id="ARBA00023002"/>
    </source>
</evidence>
<feature type="binding site" description="axial binding residue" evidence="9">
    <location>
        <position position="92"/>
    </location>
    <ligand>
        <name>heme c</name>
        <dbReference type="ChEBI" id="CHEBI:61717"/>
        <label>1</label>
    </ligand>
    <ligandPart>
        <name>Fe</name>
        <dbReference type="ChEBI" id="CHEBI:18248"/>
    </ligandPart>
</feature>
<reference evidence="12 13" key="1">
    <citation type="submission" date="2016-11" db="EMBL/GenBank/DDBJ databases">
        <authorList>
            <person name="Jaros S."/>
            <person name="Januszkiewicz K."/>
            <person name="Wedrychowicz H."/>
        </authorList>
    </citation>
    <scope>NUCLEOTIDE SEQUENCE [LARGE SCALE GENOMIC DNA]</scope>
    <source>
        <strain evidence="12 13">DSM 16112</strain>
    </source>
</reference>
<evidence type="ECO:0000256" key="3">
    <source>
        <dbReference type="ARBA" id="ARBA00022723"/>
    </source>
</evidence>
<dbReference type="GO" id="GO:0004130">
    <property type="term" value="F:cytochrome-c peroxidase activity"/>
    <property type="evidence" value="ECO:0007669"/>
    <property type="project" value="TreeGrafter"/>
</dbReference>
<keyword evidence="3 9" id="KW-0479">Metal-binding</keyword>
<feature type="binding site" description="covalent" evidence="8">
    <location>
        <position position="88"/>
    </location>
    <ligand>
        <name>heme c</name>
        <dbReference type="ChEBI" id="CHEBI:61717"/>
        <label>1</label>
    </ligand>
</feature>
<dbReference type="Gene3D" id="1.10.760.10">
    <property type="entry name" value="Cytochrome c-like domain"/>
    <property type="match status" value="2"/>
</dbReference>
<dbReference type="PROSITE" id="PS51007">
    <property type="entry name" value="CYTC"/>
    <property type="match status" value="1"/>
</dbReference>
<feature type="chain" id="PRO_5012070008" evidence="10">
    <location>
        <begin position="25"/>
        <end position="400"/>
    </location>
</feature>
<feature type="binding site" description="covalent" evidence="8">
    <location>
        <position position="91"/>
    </location>
    <ligand>
        <name>heme c</name>
        <dbReference type="ChEBI" id="CHEBI:61717"/>
        <label>1</label>
    </ligand>
</feature>
<dbReference type="EMBL" id="FQUZ01000001">
    <property type="protein sequence ID" value="SHE31409.1"/>
    <property type="molecule type" value="Genomic_DNA"/>
</dbReference>
<evidence type="ECO:0000313" key="12">
    <source>
        <dbReference type="EMBL" id="SHE31409.1"/>
    </source>
</evidence>
<evidence type="ECO:0000256" key="1">
    <source>
        <dbReference type="ARBA" id="ARBA00004418"/>
    </source>
</evidence>
<gene>
    <name evidence="12" type="ORF">SAMN02745117_00112</name>
</gene>
<comment type="subcellular location">
    <subcellularLocation>
        <location evidence="1">Periplasm</location>
    </subcellularLocation>
</comment>
<name>A0A1M4SGU5_9BURK</name>
<evidence type="ECO:0000256" key="5">
    <source>
        <dbReference type="ARBA" id="ARBA00022764"/>
    </source>
</evidence>
<evidence type="ECO:0000256" key="8">
    <source>
        <dbReference type="PIRSR" id="PIRSR000294-1"/>
    </source>
</evidence>
<dbReference type="PANTHER" id="PTHR30600:SF14">
    <property type="entry name" value="CYTOCHROME C PEROXIDASE"/>
    <property type="match status" value="1"/>
</dbReference>
<evidence type="ECO:0000256" key="9">
    <source>
        <dbReference type="PIRSR" id="PIRSR000294-2"/>
    </source>
</evidence>